<reference evidence="3" key="1">
    <citation type="journal article" date="2023" name="G3 (Bethesda)">
        <title>A reference genome for the long-term kleptoplast-retaining sea slug Elysia crispata morphotype clarki.</title>
        <authorList>
            <person name="Eastman K.E."/>
            <person name="Pendleton A.L."/>
            <person name="Shaikh M.A."/>
            <person name="Suttiyut T."/>
            <person name="Ogas R."/>
            <person name="Tomko P."/>
            <person name="Gavelis G."/>
            <person name="Widhalm J.R."/>
            <person name="Wisecaver J.H."/>
        </authorList>
    </citation>
    <scope>NUCLEOTIDE SEQUENCE</scope>
    <source>
        <strain evidence="3">ECLA1</strain>
    </source>
</reference>
<organism evidence="3 4">
    <name type="scientific">Elysia crispata</name>
    <name type="common">lettuce slug</name>
    <dbReference type="NCBI Taxonomy" id="231223"/>
    <lineage>
        <taxon>Eukaryota</taxon>
        <taxon>Metazoa</taxon>
        <taxon>Spiralia</taxon>
        <taxon>Lophotrochozoa</taxon>
        <taxon>Mollusca</taxon>
        <taxon>Gastropoda</taxon>
        <taxon>Heterobranchia</taxon>
        <taxon>Euthyneura</taxon>
        <taxon>Panpulmonata</taxon>
        <taxon>Sacoglossa</taxon>
        <taxon>Placobranchoidea</taxon>
        <taxon>Plakobranchidae</taxon>
        <taxon>Elysia</taxon>
    </lineage>
</organism>
<evidence type="ECO:0008006" key="5">
    <source>
        <dbReference type="Google" id="ProtNLM"/>
    </source>
</evidence>
<feature type="compositionally biased region" description="Acidic residues" evidence="2">
    <location>
        <begin position="863"/>
        <end position="872"/>
    </location>
</feature>
<feature type="compositionally biased region" description="Basic and acidic residues" evidence="2">
    <location>
        <begin position="207"/>
        <end position="218"/>
    </location>
</feature>
<keyword evidence="1" id="KW-0175">Coiled coil</keyword>
<proteinExistence type="predicted"/>
<comment type="caution">
    <text evidence="3">The sequence shown here is derived from an EMBL/GenBank/DDBJ whole genome shotgun (WGS) entry which is preliminary data.</text>
</comment>
<feature type="compositionally biased region" description="Low complexity" evidence="2">
    <location>
        <begin position="557"/>
        <end position="572"/>
    </location>
</feature>
<evidence type="ECO:0000256" key="1">
    <source>
        <dbReference type="SAM" id="Coils"/>
    </source>
</evidence>
<feature type="compositionally biased region" description="Polar residues" evidence="2">
    <location>
        <begin position="573"/>
        <end position="604"/>
    </location>
</feature>
<gene>
    <name evidence="3" type="ORF">RRG08_042694</name>
</gene>
<feature type="compositionally biased region" description="Polar residues" evidence="2">
    <location>
        <begin position="466"/>
        <end position="475"/>
    </location>
</feature>
<feature type="region of interest" description="Disordered" evidence="2">
    <location>
        <begin position="177"/>
        <end position="286"/>
    </location>
</feature>
<feature type="coiled-coil region" evidence="1">
    <location>
        <begin position="1107"/>
        <end position="1144"/>
    </location>
</feature>
<feature type="compositionally biased region" description="Basic and acidic residues" evidence="2">
    <location>
        <begin position="539"/>
        <end position="556"/>
    </location>
</feature>
<dbReference type="Proteomes" id="UP001283361">
    <property type="component" value="Unassembled WGS sequence"/>
</dbReference>
<sequence>MVDFFRARRVILSVTCIPEAASPSVPVTLPSEKLVANDPAVQRDIESHNKIVNAVLKLSERLAAQGSEKNETGRKSLKVLKEERERDSLQLVALNLQRRWHGIWLHSLEWQCRLEEALTRRKGLYQDGLDFSGYSLSVLDEALFGESSQNVSDQGLIELDDESLLFVGHRADFADLDDSRSQSASPSLHQDEFGLWSPDISDPEEVDVAHHTDGEFSRKGACGGSVSGATTPVGLSSPPRPILSGRAIADSPLGKRPYPDQTPGDASPAKRGSQSPFSSSGGTSPVSLENPLDNFISARGLCINKQQVDHGLLCPQVLRSSRLLFDRNSGDSANISECESKMGDSPPMSLNPGSPSDAGIREGHEVPQNIPGIAKSEVKDVGYSSESQSNDEIEMMRHQIDMEYKFPGKCEVATDGPLGDKVMFPSVGVRPDYYCMTHVDVDSTTASDVTDSSGERGSLEPAGYNANKNSDSKGGSDSLEDSWGKEAFSNQCEEGNFREPPPLGSEACVSDKHGAEATKDNMVPMHQLADFSESDSATEDGKKSIRYLIDHAEDLVKPSSPKSPSNSPKKSSIGQSSITLQSPPLAPSKQTQTDTCSTVESSCDASGEDNSDHDQAIVKMQLPGEEFSTATDDADDTLFNSVINMESVSTPDPSKINNFNGFSYPKLSSVYDPARLRKQTGDTSVHQRHRRDKKDRPWSVVGLQEVACKTDPSFPLPIAASESAINSRHFYTDSDSSPSNPPFLLPSQSSTFPRDHKSSQHLHQSPTDKNMSSSRSRRRHKHSDNLSMTKELSRTSEGSTSTPIPGGKVTLLEVSSGGEQHQRSPPKTRRPRRPRHKSSNEGKELVSMRSPAVYRSSATESYDSAEADTESETADEYLTAPMEVATSEGDDVHNISGSLSENSTWDNYQMVYPTASEDANEELLAWEPHDDDLEFDDDFQLARQRSRSIVTDVLTNGHQRGTKLKLTKQGVPCDDSDSDLEDFHYILDQSELQLKLVDQSLRKKRRDPMGTGLHPNPGKYSEIIVTYETNMRCLETICQHLTSESVTQEDVKRVKDLMYQWEKVYALASERHSQTTALSSIRDNVTTMKASVEETEELLSFDKFSSAEGLYDTIAKLKEKIESLEKQNHQIKDLRQQLTDFSSLHPTICVDKYLNELANVQKATSVMLYKAKEHVSCLDSQRNLWLEYLDGQQELDRLLTADRDRLHQLLWHRESGLMLTKKDVLAELETLQASLSVYESKLAVLGAMRSRLTQSSDAMAQQTLLASLADLRNQLLVVSQRCRQMYRDVEDDQDLPLRPLDGLGRLDKDSNLGKLAMSAAALHEAFNQSSTDSNHDRSPIQDADMKNLPSPNKTGLTHSCAVALRSLPVQVIALVLVAGLAYALDPEIVDKLANFTLTVTPELNYVNGPPAV</sequence>
<feature type="compositionally biased region" description="Basic and acidic residues" evidence="2">
    <location>
        <begin position="1333"/>
        <end position="1345"/>
    </location>
</feature>
<feature type="compositionally biased region" description="Basic and acidic residues" evidence="2">
    <location>
        <begin position="509"/>
        <end position="519"/>
    </location>
</feature>
<keyword evidence="4" id="KW-1185">Reference proteome</keyword>
<dbReference type="Gene3D" id="1.20.58.60">
    <property type="match status" value="1"/>
</dbReference>
<feature type="region of interest" description="Disordered" evidence="2">
    <location>
        <begin position="677"/>
        <end position="698"/>
    </location>
</feature>
<accession>A0AAE0XQA3</accession>
<protein>
    <recommendedName>
        <fullName evidence="5">KASH domain-containing protein</fullName>
    </recommendedName>
</protein>
<feature type="region of interest" description="Disordered" evidence="2">
    <location>
        <begin position="445"/>
        <end position="615"/>
    </location>
</feature>
<feature type="compositionally biased region" description="Polar residues" evidence="2">
    <location>
        <begin position="785"/>
        <end position="803"/>
    </location>
</feature>
<name>A0AAE0XQA3_9GAST</name>
<evidence type="ECO:0000256" key="2">
    <source>
        <dbReference type="SAM" id="MobiDB-lite"/>
    </source>
</evidence>
<feature type="compositionally biased region" description="Polar residues" evidence="2">
    <location>
        <begin position="761"/>
        <end position="771"/>
    </location>
</feature>
<evidence type="ECO:0000313" key="3">
    <source>
        <dbReference type="EMBL" id="KAK3702707.1"/>
    </source>
</evidence>
<feature type="compositionally biased region" description="Low complexity" evidence="2">
    <location>
        <begin position="272"/>
        <end position="286"/>
    </location>
</feature>
<feature type="region of interest" description="Disordered" evidence="2">
    <location>
        <begin position="1326"/>
        <end position="1352"/>
    </location>
</feature>
<evidence type="ECO:0000313" key="4">
    <source>
        <dbReference type="Proteomes" id="UP001283361"/>
    </source>
</evidence>
<dbReference type="EMBL" id="JAWDGP010007852">
    <property type="protein sequence ID" value="KAK3702707.1"/>
    <property type="molecule type" value="Genomic_DNA"/>
</dbReference>
<feature type="compositionally biased region" description="Basic residues" evidence="2">
    <location>
        <begin position="824"/>
        <end position="837"/>
    </location>
</feature>
<feature type="region of interest" description="Disordered" evidence="2">
    <location>
        <begin position="730"/>
        <end position="872"/>
    </location>
</feature>